<evidence type="ECO:0000259" key="2">
    <source>
        <dbReference type="Pfam" id="PF00266"/>
    </source>
</evidence>
<gene>
    <name evidence="3" type="ORF">NFG58_21115</name>
</gene>
<organism evidence="3">
    <name type="scientific">Halomonas sp. RT37</name>
    <dbReference type="NCBI Taxonomy" id="2950872"/>
    <lineage>
        <taxon>Bacteria</taxon>
        <taxon>Pseudomonadati</taxon>
        <taxon>Pseudomonadota</taxon>
        <taxon>Gammaproteobacteria</taxon>
        <taxon>Oceanospirillales</taxon>
        <taxon>Halomonadaceae</taxon>
        <taxon>Halomonas</taxon>
    </lineage>
</organism>
<dbReference type="Pfam" id="PF00266">
    <property type="entry name" value="Aminotran_5"/>
    <property type="match status" value="1"/>
</dbReference>
<dbReference type="NCBIfam" id="TIGR01976">
    <property type="entry name" value="am_tr_V_VC1184"/>
    <property type="match status" value="1"/>
</dbReference>
<dbReference type="InterPro" id="IPR000192">
    <property type="entry name" value="Aminotrans_V_dom"/>
</dbReference>
<dbReference type="InterPro" id="IPR015422">
    <property type="entry name" value="PyrdxlP-dep_Trfase_small"/>
</dbReference>
<dbReference type="EMBL" id="CP098827">
    <property type="protein sequence ID" value="XBO71060.1"/>
    <property type="molecule type" value="Genomic_DNA"/>
</dbReference>
<name>A0AAU7KHA1_9GAMM</name>
<dbReference type="InterPro" id="IPR011340">
    <property type="entry name" value="Cys_dSase-rel"/>
</dbReference>
<accession>A0AAU7KHA1</accession>
<feature type="domain" description="Aminotransferase class V" evidence="2">
    <location>
        <begin position="28"/>
        <end position="406"/>
    </location>
</feature>
<proteinExistence type="predicted"/>
<dbReference type="RefSeq" id="WP_348827313.1">
    <property type="nucleotide sequence ID" value="NZ_CP098827.1"/>
</dbReference>
<dbReference type="SUPFAM" id="SSF53383">
    <property type="entry name" value="PLP-dependent transferases"/>
    <property type="match status" value="1"/>
</dbReference>
<protein>
    <submittedName>
        <fullName evidence="3">Cysteine desulfurase-like protein</fullName>
    </submittedName>
</protein>
<keyword evidence="1" id="KW-0663">Pyridoxal phosphate</keyword>
<dbReference type="InterPro" id="IPR015424">
    <property type="entry name" value="PyrdxlP-dep_Trfase"/>
</dbReference>
<evidence type="ECO:0000313" key="3">
    <source>
        <dbReference type="EMBL" id="XBO71060.1"/>
    </source>
</evidence>
<dbReference type="InterPro" id="IPR015421">
    <property type="entry name" value="PyrdxlP-dep_Trfase_major"/>
</dbReference>
<dbReference type="Gene3D" id="3.90.1150.10">
    <property type="entry name" value="Aspartate Aminotransferase, domain 1"/>
    <property type="match status" value="1"/>
</dbReference>
<sequence>MSLDSSSDARLDLTRVRAQFPSLESDWVFMDNAGGAQVPKMVVERISDYLLGDNVQLGASYAPSQNSKAKVDAGRQAVATLVNARHVEELVFGPSSTIQFRLLADAMASQFAPGDEIIVTNTDHESHVGPWMRLEQRGVKLRFWNCNPETLELELDTLAELLNERTRLVCVTHVSNLLGTINPIKRIAAMAHEAGARICVDGVAFAPHRAIDVQDWDVDYYGFSLYKVFGPHHAVLYVKKECLLELDNIYHHFFTREQIPGKMEPGNPNYELTYAATGILDYLTSLSGDSGESDKRKKLEIAFDSIAKHEAILSKKLLDYLSGKEGVRIIGRRDADIEHRVATISFTVEGHQSDEIVRKIDEAKVGIRYGDFYARRLTEDLGLMDIQGVVRVSMVHYNTEAEVDRLIEALDAAL</sequence>
<reference evidence="3" key="1">
    <citation type="submission" date="2022-06" db="EMBL/GenBank/DDBJ databases">
        <title>A novel DMS-producing enzyme.</title>
        <authorList>
            <person name="Zhang Y."/>
        </authorList>
    </citation>
    <scope>NUCLEOTIDE SEQUENCE</scope>
    <source>
        <strain evidence="3">RT37</strain>
    </source>
</reference>
<dbReference type="Gene3D" id="3.40.640.10">
    <property type="entry name" value="Type I PLP-dependent aspartate aminotransferase-like (Major domain)"/>
    <property type="match status" value="1"/>
</dbReference>
<evidence type="ECO:0000256" key="1">
    <source>
        <dbReference type="ARBA" id="ARBA00022898"/>
    </source>
</evidence>
<dbReference type="AlphaFoldDB" id="A0AAU7KHA1"/>
<dbReference type="PANTHER" id="PTHR43586:SF21">
    <property type="entry name" value="PYRIDOXAL PHOSPHATE (PLP)-DEPENDENT ASPARTATE AMINOTRANSFERASE SUPERFAMILY"/>
    <property type="match status" value="1"/>
</dbReference>
<dbReference type="PANTHER" id="PTHR43586">
    <property type="entry name" value="CYSTEINE DESULFURASE"/>
    <property type="match status" value="1"/>
</dbReference>